<feature type="region of interest" description="Disordered" evidence="1">
    <location>
        <begin position="87"/>
        <end position="106"/>
    </location>
</feature>
<gene>
    <name evidence="2" type="ORF">PoB_004733600</name>
</gene>
<sequence length="118" mass="12032">MSECWSHQPSARLTILRVKKNLHRKLKIMGHLGSGRGGEKKLVHCTSLGSSSSFLCKYSTEIGGRDGGRGGPGVGVGGRGRYGFVMRGGGSSGGESSSGVSGVSGISGGISETYSGRV</sequence>
<proteinExistence type="predicted"/>
<dbReference type="AlphaFoldDB" id="A0AAV4BBV0"/>
<reference evidence="2 3" key="1">
    <citation type="journal article" date="2021" name="Elife">
        <title>Chloroplast acquisition without the gene transfer in kleptoplastic sea slugs, Plakobranchus ocellatus.</title>
        <authorList>
            <person name="Maeda T."/>
            <person name="Takahashi S."/>
            <person name="Yoshida T."/>
            <person name="Shimamura S."/>
            <person name="Takaki Y."/>
            <person name="Nagai Y."/>
            <person name="Toyoda A."/>
            <person name="Suzuki Y."/>
            <person name="Arimoto A."/>
            <person name="Ishii H."/>
            <person name="Satoh N."/>
            <person name="Nishiyama T."/>
            <person name="Hasebe M."/>
            <person name="Maruyama T."/>
            <person name="Minagawa J."/>
            <person name="Obokata J."/>
            <person name="Shigenobu S."/>
        </authorList>
    </citation>
    <scope>NUCLEOTIDE SEQUENCE [LARGE SCALE GENOMIC DNA]</scope>
</reference>
<comment type="caution">
    <text evidence="2">The sequence shown here is derived from an EMBL/GenBank/DDBJ whole genome shotgun (WGS) entry which is preliminary data.</text>
</comment>
<evidence type="ECO:0000256" key="1">
    <source>
        <dbReference type="SAM" id="MobiDB-lite"/>
    </source>
</evidence>
<accession>A0AAV4BBV0</accession>
<dbReference type="Proteomes" id="UP000735302">
    <property type="component" value="Unassembled WGS sequence"/>
</dbReference>
<dbReference type="EMBL" id="BLXT01005203">
    <property type="protein sequence ID" value="GFO20831.1"/>
    <property type="molecule type" value="Genomic_DNA"/>
</dbReference>
<organism evidence="2 3">
    <name type="scientific">Plakobranchus ocellatus</name>
    <dbReference type="NCBI Taxonomy" id="259542"/>
    <lineage>
        <taxon>Eukaryota</taxon>
        <taxon>Metazoa</taxon>
        <taxon>Spiralia</taxon>
        <taxon>Lophotrochozoa</taxon>
        <taxon>Mollusca</taxon>
        <taxon>Gastropoda</taxon>
        <taxon>Heterobranchia</taxon>
        <taxon>Euthyneura</taxon>
        <taxon>Panpulmonata</taxon>
        <taxon>Sacoglossa</taxon>
        <taxon>Placobranchoidea</taxon>
        <taxon>Plakobranchidae</taxon>
        <taxon>Plakobranchus</taxon>
    </lineage>
</organism>
<evidence type="ECO:0000313" key="2">
    <source>
        <dbReference type="EMBL" id="GFO20831.1"/>
    </source>
</evidence>
<feature type="compositionally biased region" description="Low complexity" evidence="1">
    <location>
        <begin position="94"/>
        <end position="106"/>
    </location>
</feature>
<evidence type="ECO:0000313" key="3">
    <source>
        <dbReference type="Proteomes" id="UP000735302"/>
    </source>
</evidence>
<name>A0AAV4BBV0_9GAST</name>
<protein>
    <submittedName>
        <fullName evidence="2">Uncharacterized protein</fullName>
    </submittedName>
</protein>
<keyword evidence="3" id="KW-1185">Reference proteome</keyword>